<sequence>MEFFGSDQLSMALSMKKENGLLLIIPTLTASMDSGYNLGYWWFWWASTGTY</sequence>
<feature type="transmembrane region" description="Helical" evidence="1">
    <location>
        <begin position="21"/>
        <end position="43"/>
    </location>
</feature>
<name>A0A9X2XS83_9BACT</name>
<organism evidence="2 3">
    <name type="scientific">Paraflavisolibacter caeni</name>
    <dbReference type="NCBI Taxonomy" id="2982496"/>
    <lineage>
        <taxon>Bacteria</taxon>
        <taxon>Pseudomonadati</taxon>
        <taxon>Bacteroidota</taxon>
        <taxon>Chitinophagia</taxon>
        <taxon>Chitinophagales</taxon>
        <taxon>Chitinophagaceae</taxon>
        <taxon>Paraflavisolibacter</taxon>
    </lineage>
</organism>
<keyword evidence="1" id="KW-0472">Membrane</keyword>
<accession>A0A9X2XS83</accession>
<keyword evidence="1" id="KW-1133">Transmembrane helix</keyword>
<reference evidence="2" key="1">
    <citation type="submission" date="2022-09" db="EMBL/GenBank/DDBJ databases">
        <authorList>
            <person name="Yuan C."/>
            <person name="Ke Z."/>
        </authorList>
    </citation>
    <scope>NUCLEOTIDE SEQUENCE</scope>
    <source>
        <strain evidence="2">LB-8</strain>
    </source>
</reference>
<dbReference type="AlphaFoldDB" id="A0A9X2XS83"/>
<gene>
    <name evidence="2" type="ORF">OCK74_02115</name>
</gene>
<dbReference type="RefSeq" id="WP_279295330.1">
    <property type="nucleotide sequence ID" value="NZ_JAOTIF010000001.1"/>
</dbReference>
<evidence type="ECO:0000313" key="2">
    <source>
        <dbReference type="EMBL" id="MCU7547886.1"/>
    </source>
</evidence>
<keyword evidence="1" id="KW-0812">Transmembrane</keyword>
<dbReference type="EMBL" id="JAOTIF010000001">
    <property type="protein sequence ID" value="MCU7547886.1"/>
    <property type="molecule type" value="Genomic_DNA"/>
</dbReference>
<reference evidence="2" key="2">
    <citation type="submission" date="2023-04" db="EMBL/GenBank/DDBJ databases">
        <title>Paracnuella aquatica gen. nov., sp. nov., a member of the family Chitinophagaceae isolated from a hot spring.</title>
        <authorList>
            <person name="Wang C."/>
        </authorList>
    </citation>
    <scope>NUCLEOTIDE SEQUENCE</scope>
    <source>
        <strain evidence="2">LB-8</strain>
    </source>
</reference>
<dbReference type="Proteomes" id="UP001155483">
    <property type="component" value="Unassembled WGS sequence"/>
</dbReference>
<evidence type="ECO:0000256" key="1">
    <source>
        <dbReference type="SAM" id="Phobius"/>
    </source>
</evidence>
<proteinExistence type="predicted"/>
<protein>
    <submittedName>
        <fullName evidence="2">Uncharacterized protein</fullName>
    </submittedName>
</protein>
<keyword evidence="3" id="KW-1185">Reference proteome</keyword>
<comment type="caution">
    <text evidence="2">The sequence shown here is derived from an EMBL/GenBank/DDBJ whole genome shotgun (WGS) entry which is preliminary data.</text>
</comment>
<evidence type="ECO:0000313" key="3">
    <source>
        <dbReference type="Proteomes" id="UP001155483"/>
    </source>
</evidence>